<protein>
    <submittedName>
        <fullName evidence="9">Transcriptional antiterminator, BglG family</fullName>
    </submittedName>
</protein>
<evidence type="ECO:0000259" key="8">
    <source>
        <dbReference type="PROSITE" id="PS51372"/>
    </source>
</evidence>
<dbReference type="InterPro" id="IPR036388">
    <property type="entry name" value="WH-like_DNA-bd_sf"/>
</dbReference>
<dbReference type="RefSeq" id="WP_073202865.1">
    <property type="nucleotide sequence ID" value="NZ_FRCZ01000007.1"/>
</dbReference>
<dbReference type="Gene3D" id="1.10.10.10">
    <property type="entry name" value="Winged helix-like DNA-binding domain superfamily/Winged helix DNA-binding domain"/>
    <property type="match status" value="1"/>
</dbReference>
<evidence type="ECO:0000256" key="5">
    <source>
        <dbReference type="ARBA" id="ARBA00023163"/>
    </source>
</evidence>
<dbReference type="Gene3D" id="1.10.1790.10">
    <property type="entry name" value="PRD domain"/>
    <property type="match status" value="2"/>
</dbReference>
<evidence type="ECO:0000259" key="7">
    <source>
        <dbReference type="PROSITE" id="PS51099"/>
    </source>
</evidence>
<dbReference type="EMBL" id="FRCZ01000007">
    <property type="protein sequence ID" value="SHN31058.1"/>
    <property type="molecule type" value="Genomic_DNA"/>
</dbReference>
<dbReference type="PROSITE" id="PS51094">
    <property type="entry name" value="PTS_EIIA_TYPE_2"/>
    <property type="match status" value="1"/>
</dbReference>
<dbReference type="InterPro" id="IPR002178">
    <property type="entry name" value="PTS_EIIA_type-2_dom"/>
</dbReference>
<evidence type="ECO:0000256" key="4">
    <source>
        <dbReference type="ARBA" id="ARBA00023159"/>
    </source>
</evidence>
<dbReference type="SUPFAM" id="SSF55804">
    <property type="entry name" value="Phoshotransferase/anion transport protein"/>
    <property type="match status" value="1"/>
</dbReference>
<keyword evidence="10" id="KW-1185">Reference proteome</keyword>
<dbReference type="PROSITE" id="PS51099">
    <property type="entry name" value="PTS_EIIB_TYPE_2"/>
    <property type="match status" value="1"/>
</dbReference>
<dbReference type="STRING" id="1027249.SAMN05216179_3232"/>
<dbReference type="Proteomes" id="UP000184184">
    <property type="component" value="Unassembled WGS sequence"/>
</dbReference>
<dbReference type="PANTHER" id="PTHR30185">
    <property type="entry name" value="CRYPTIC BETA-GLUCOSIDE BGL OPERON ANTITERMINATOR"/>
    <property type="match status" value="1"/>
</dbReference>
<dbReference type="InterPro" id="IPR016152">
    <property type="entry name" value="PTrfase/Anion_transptr"/>
</dbReference>
<dbReference type="InterPro" id="IPR050661">
    <property type="entry name" value="BglG_antiterminators"/>
</dbReference>
<organism evidence="9 10">
    <name type="scientific">Gracilibacillus kekensis</name>
    <dbReference type="NCBI Taxonomy" id="1027249"/>
    <lineage>
        <taxon>Bacteria</taxon>
        <taxon>Bacillati</taxon>
        <taxon>Bacillota</taxon>
        <taxon>Bacilli</taxon>
        <taxon>Bacillales</taxon>
        <taxon>Bacillaceae</taxon>
        <taxon>Gracilibacillus</taxon>
    </lineage>
</organism>
<dbReference type="Gene3D" id="3.40.50.2300">
    <property type="match status" value="1"/>
</dbReference>
<evidence type="ECO:0000256" key="1">
    <source>
        <dbReference type="ARBA" id="ARBA00022679"/>
    </source>
</evidence>
<feature type="domain" description="PRD" evidence="8">
    <location>
        <begin position="184"/>
        <end position="289"/>
    </location>
</feature>
<dbReference type="InterPro" id="IPR007737">
    <property type="entry name" value="Mga_HTH"/>
</dbReference>
<evidence type="ECO:0000259" key="6">
    <source>
        <dbReference type="PROSITE" id="PS51094"/>
    </source>
</evidence>
<dbReference type="InterPro" id="IPR036634">
    <property type="entry name" value="PRD_sf"/>
</dbReference>
<dbReference type="GO" id="GO:0008982">
    <property type="term" value="F:protein-N(PI)-phosphohistidine-sugar phosphotransferase activity"/>
    <property type="evidence" value="ECO:0007669"/>
    <property type="project" value="InterPro"/>
</dbReference>
<dbReference type="SUPFAM" id="SSF52794">
    <property type="entry name" value="PTS system IIB component-like"/>
    <property type="match status" value="1"/>
</dbReference>
<keyword evidence="1" id="KW-0808">Transferase</keyword>
<feature type="domain" description="PTS EIIB type-2" evidence="7">
    <location>
        <begin position="409"/>
        <end position="499"/>
    </location>
</feature>
<name>A0A1M7QJ15_9BACI</name>
<gene>
    <name evidence="9" type="ORF">SAMN05216179_3232</name>
</gene>
<keyword evidence="2" id="KW-0677">Repeat</keyword>
<reference evidence="9 10" key="1">
    <citation type="submission" date="2016-11" db="EMBL/GenBank/DDBJ databases">
        <authorList>
            <person name="Jaros S."/>
            <person name="Januszkiewicz K."/>
            <person name="Wedrychowicz H."/>
        </authorList>
    </citation>
    <scope>NUCLEOTIDE SEQUENCE [LARGE SCALE GENOMIC DNA]</scope>
    <source>
        <strain evidence="9 10">CGMCC 1.10681</strain>
    </source>
</reference>
<dbReference type="PROSITE" id="PS00372">
    <property type="entry name" value="PTS_EIIA_TYPE_2_HIS"/>
    <property type="match status" value="1"/>
</dbReference>
<dbReference type="CDD" id="cd05568">
    <property type="entry name" value="PTS_IIB_bgl_like"/>
    <property type="match status" value="1"/>
</dbReference>
<keyword evidence="5" id="KW-0804">Transcription</keyword>
<dbReference type="Pfam" id="PF00874">
    <property type="entry name" value="PRD"/>
    <property type="match status" value="2"/>
</dbReference>
<sequence>MRERQKQILRDLLLMEKKVLLVQQLALELNCSEKTIRNDLQVIESFITECSNGRLVRKPGVGISIEIEEHEKQELLSSIQSNSTSERNVLKKEEEMKILFDLLTHESTSLQHLAATYYVSQTTMKKVMDHIEIWLTKKNVKLIKKQKVGIVVEAEEKDIRYALQHIDEYNGEALEIANSFLYHQFAQYEVKIIEQLFSKFIHKYGMPLTDESIKNLILYTLVMIKRTKTRHLMELSDHQFKLITDKKEYQWMLEVVKEIEQSFLMQLPEHEIGYLTMQFIGAKFRGQQDGDYPYDIEVDQQAEQVMEKLTKRISILALVPFYNDAKLKDGLKIHLYSVINRLKYTLPVQNPLVMDIKQMYPFMFDALVNVLQDMKGELPYDIPEDEVAFLTLQYQASMERLKSKQDNLKKIIVVCHMGIGVSEIMRSKIATTFQEIEIVATLPQNKLDDFLMEHSVDLIVSTVPIDELNVPYITVTPLFNEKDKAKLRKMLTMESKTEVENASVLKSYLEEKYTFIHLQLDHRFEIIEKLSERLEYEGLVEADYGHQALLRERAAATAIGGGIAIPHGNPNLVKESKIVIATLKEPITWGTESVSIVLFLALKQESSEKRRRLFHQISRLAGNPAKIAKLTKERDIHSLLSLMD</sequence>
<dbReference type="Pfam" id="PF00359">
    <property type="entry name" value="PTS_EIIA_2"/>
    <property type="match status" value="1"/>
</dbReference>
<dbReference type="InterPro" id="IPR036095">
    <property type="entry name" value="PTS_EIIB-like_sf"/>
</dbReference>
<dbReference type="GO" id="GO:0006355">
    <property type="term" value="P:regulation of DNA-templated transcription"/>
    <property type="evidence" value="ECO:0007669"/>
    <property type="project" value="InterPro"/>
</dbReference>
<dbReference type="AlphaFoldDB" id="A0A1M7QJ15"/>
<dbReference type="Gene3D" id="3.40.930.10">
    <property type="entry name" value="Mannitol-specific EII, Chain A"/>
    <property type="match status" value="1"/>
</dbReference>
<dbReference type="GO" id="GO:0009401">
    <property type="term" value="P:phosphoenolpyruvate-dependent sugar phosphotransferase system"/>
    <property type="evidence" value="ECO:0007669"/>
    <property type="project" value="InterPro"/>
</dbReference>
<dbReference type="PANTHER" id="PTHR30185:SF12">
    <property type="entry name" value="TRANSCRIPTIONAL REGULATOR MANR"/>
    <property type="match status" value="1"/>
</dbReference>
<proteinExistence type="predicted"/>
<keyword evidence="4" id="KW-0010">Activator</keyword>
<dbReference type="Pfam" id="PF05043">
    <property type="entry name" value="Mga"/>
    <property type="match status" value="1"/>
</dbReference>
<evidence type="ECO:0000256" key="2">
    <source>
        <dbReference type="ARBA" id="ARBA00022737"/>
    </source>
</evidence>
<feature type="domain" description="PTS EIIA type-2" evidence="6">
    <location>
        <begin position="507"/>
        <end position="644"/>
    </location>
</feature>
<keyword evidence="3" id="KW-0805">Transcription regulation</keyword>
<evidence type="ECO:0000313" key="10">
    <source>
        <dbReference type="Proteomes" id="UP000184184"/>
    </source>
</evidence>
<evidence type="ECO:0000313" key="9">
    <source>
        <dbReference type="EMBL" id="SHN31058.1"/>
    </source>
</evidence>
<dbReference type="InterPro" id="IPR013011">
    <property type="entry name" value="PTS_EIIB_2"/>
</dbReference>
<accession>A0A1M7QJ15</accession>
<dbReference type="InterPro" id="IPR011608">
    <property type="entry name" value="PRD"/>
</dbReference>
<dbReference type="PROSITE" id="PS51372">
    <property type="entry name" value="PRD_2"/>
    <property type="match status" value="2"/>
</dbReference>
<evidence type="ECO:0000256" key="3">
    <source>
        <dbReference type="ARBA" id="ARBA00023015"/>
    </source>
</evidence>
<dbReference type="SUPFAM" id="SSF63520">
    <property type="entry name" value="PTS-regulatory domain, PRD"/>
    <property type="match status" value="2"/>
</dbReference>
<feature type="domain" description="PRD" evidence="8">
    <location>
        <begin position="297"/>
        <end position="404"/>
    </location>
</feature>